<keyword evidence="2" id="KW-1185">Reference proteome</keyword>
<comment type="caution">
    <text evidence="1">The sequence shown here is derived from an EMBL/GenBank/DDBJ whole genome shotgun (WGS) entry which is preliminary data.</text>
</comment>
<name>A0ACB9C5J0_ARCLA</name>
<evidence type="ECO:0000313" key="2">
    <source>
        <dbReference type="Proteomes" id="UP001055879"/>
    </source>
</evidence>
<organism evidence="1 2">
    <name type="scientific">Arctium lappa</name>
    <name type="common">Greater burdock</name>
    <name type="synonym">Lappa major</name>
    <dbReference type="NCBI Taxonomy" id="4217"/>
    <lineage>
        <taxon>Eukaryota</taxon>
        <taxon>Viridiplantae</taxon>
        <taxon>Streptophyta</taxon>
        <taxon>Embryophyta</taxon>
        <taxon>Tracheophyta</taxon>
        <taxon>Spermatophyta</taxon>
        <taxon>Magnoliopsida</taxon>
        <taxon>eudicotyledons</taxon>
        <taxon>Gunneridae</taxon>
        <taxon>Pentapetalae</taxon>
        <taxon>asterids</taxon>
        <taxon>campanulids</taxon>
        <taxon>Asterales</taxon>
        <taxon>Asteraceae</taxon>
        <taxon>Carduoideae</taxon>
        <taxon>Cardueae</taxon>
        <taxon>Arctiinae</taxon>
        <taxon>Arctium</taxon>
    </lineage>
</organism>
<accession>A0ACB9C5J0</accession>
<protein>
    <submittedName>
        <fullName evidence="1">Uncharacterized protein</fullName>
    </submittedName>
</protein>
<dbReference type="EMBL" id="CM042051">
    <property type="protein sequence ID" value="KAI3729554.1"/>
    <property type="molecule type" value="Genomic_DNA"/>
</dbReference>
<dbReference type="Proteomes" id="UP001055879">
    <property type="component" value="Linkage Group LG05"/>
</dbReference>
<reference evidence="2" key="1">
    <citation type="journal article" date="2022" name="Mol. Ecol. Resour.">
        <title>The genomes of chicory, endive, great burdock and yacon provide insights into Asteraceae palaeo-polyploidization history and plant inulin production.</title>
        <authorList>
            <person name="Fan W."/>
            <person name="Wang S."/>
            <person name="Wang H."/>
            <person name="Wang A."/>
            <person name="Jiang F."/>
            <person name="Liu H."/>
            <person name="Zhao H."/>
            <person name="Xu D."/>
            <person name="Zhang Y."/>
        </authorList>
    </citation>
    <scope>NUCLEOTIDE SEQUENCE [LARGE SCALE GENOMIC DNA]</scope>
    <source>
        <strain evidence="2">cv. Niubang</strain>
    </source>
</reference>
<gene>
    <name evidence="1" type="ORF">L6452_18215</name>
</gene>
<sequence>MASSSAKSPWKKLFFIFFLATLVVIPSFSTSRGDTMAMLQNRRKPELADGSKNHGLGLILFNMLPKGQPVSPSAPSKRHNSVDGFDLRGFRFQMSNFYPHCRHHDSISEVRWPTIRSASPLSTLHSFADAMHIWKKNKTTPLFLWFMTDMDKEHKNFGLSMVCDTDLEERRFVEFGGQTKVGVL</sequence>
<reference evidence="1 2" key="2">
    <citation type="journal article" date="2022" name="Mol. Ecol. Resour.">
        <title>The genomes of chicory, endive, great burdock and yacon provide insights into Asteraceae paleo-polyploidization history and plant inulin production.</title>
        <authorList>
            <person name="Fan W."/>
            <person name="Wang S."/>
            <person name="Wang H."/>
            <person name="Wang A."/>
            <person name="Jiang F."/>
            <person name="Liu H."/>
            <person name="Zhao H."/>
            <person name="Xu D."/>
            <person name="Zhang Y."/>
        </authorList>
    </citation>
    <scope>NUCLEOTIDE SEQUENCE [LARGE SCALE GENOMIC DNA]</scope>
    <source>
        <strain evidence="2">cv. Niubang</strain>
    </source>
</reference>
<evidence type="ECO:0000313" key="1">
    <source>
        <dbReference type="EMBL" id="KAI3729554.1"/>
    </source>
</evidence>
<proteinExistence type="predicted"/>